<dbReference type="Pfam" id="PF14759">
    <property type="entry name" value="Reductase_C"/>
    <property type="match status" value="1"/>
</dbReference>
<dbReference type="PANTHER" id="PTHR43557:SF2">
    <property type="entry name" value="RIESKE DOMAIN-CONTAINING PROTEIN-RELATED"/>
    <property type="match status" value="1"/>
</dbReference>
<dbReference type="SUPFAM" id="SSF55424">
    <property type="entry name" value="FAD/NAD-linked reductases, dimerisation (C-terminal) domain"/>
    <property type="match status" value="1"/>
</dbReference>
<evidence type="ECO:0000313" key="7">
    <source>
        <dbReference type="EMBL" id="RNL50805.1"/>
    </source>
</evidence>
<dbReference type="GO" id="GO:0016651">
    <property type="term" value="F:oxidoreductase activity, acting on NAD(P)H"/>
    <property type="evidence" value="ECO:0007669"/>
    <property type="project" value="TreeGrafter"/>
</dbReference>
<dbReference type="RefSeq" id="WP_123256515.1">
    <property type="nucleotide sequence ID" value="NZ_RBED01000131.1"/>
</dbReference>
<evidence type="ECO:0000256" key="3">
    <source>
        <dbReference type="ARBA" id="ARBA00022827"/>
    </source>
</evidence>
<keyword evidence="8" id="KW-1185">Reference proteome</keyword>
<sequence length="414" mass="42990">MAVEKIVIVGGGLAGATAARTLRAEGFSGGITVLAGESHHPYLRPPLSKEYLLGQAGEDALPVVPAHWYAENDVDLRLGDAVTALDPAAHTVRLGDGSRLDYSRLLLATGARPRSIPLPGSGLDGVSTFRTVDDSRRLRSSLAGGGRTVVMIGSGWIGMELAAAATAYGNQVTLLGLEDVPLGAAIGPELGGFFRALHESHGVRFRLPAAAQEITGSSGKVTGVRTDAGELLPADLVVLAVGVVPETSLAAAAGINLRNGIPTDASLRTAVPGIFAAGDVANALHPFTGEHHRSEHWSNALNGGKVAAKVMLGQDAVLDTIPYFYTDQFDVSMEYSGFPSLTSGPPAVRGTLEGKEFIAFWQREGRVVAGMSVNWPHAGKPQKAIKALIAARTPVSALALADESVPLDQLLAEA</sequence>
<dbReference type="Proteomes" id="UP000273807">
    <property type="component" value="Unassembled WGS sequence"/>
</dbReference>
<reference evidence="7 8" key="1">
    <citation type="submission" date="2018-10" db="EMBL/GenBank/DDBJ databases">
        <title>Genome sequencing of Arthrobacter oryzae TNB02.</title>
        <authorList>
            <person name="Cho Y.-J."/>
            <person name="Cho A."/>
            <person name="Kim O.-S."/>
        </authorList>
    </citation>
    <scope>NUCLEOTIDE SEQUENCE [LARGE SCALE GENOMIC DNA]</scope>
    <source>
        <strain evidence="7 8">TNB02</strain>
    </source>
</reference>
<evidence type="ECO:0000259" key="6">
    <source>
        <dbReference type="Pfam" id="PF14759"/>
    </source>
</evidence>
<evidence type="ECO:0000256" key="2">
    <source>
        <dbReference type="ARBA" id="ARBA00022630"/>
    </source>
</evidence>
<feature type="domain" description="FAD/NAD(P)-binding" evidence="5">
    <location>
        <begin position="5"/>
        <end position="304"/>
    </location>
</feature>
<name>A0A3N0BPN4_9MICC</name>
<dbReference type="AlphaFoldDB" id="A0A3N0BPN4"/>
<evidence type="ECO:0000259" key="5">
    <source>
        <dbReference type="Pfam" id="PF07992"/>
    </source>
</evidence>
<comment type="caution">
    <text evidence="7">The sequence shown here is derived from an EMBL/GenBank/DDBJ whole genome shotgun (WGS) entry which is preliminary data.</text>
</comment>
<evidence type="ECO:0000256" key="4">
    <source>
        <dbReference type="ARBA" id="ARBA00023002"/>
    </source>
</evidence>
<proteinExistence type="predicted"/>
<organism evidence="7 8">
    <name type="scientific">Arthrobacter oryzae</name>
    <dbReference type="NCBI Taxonomy" id="409290"/>
    <lineage>
        <taxon>Bacteria</taxon>
        <taxon>Bacillati</taxon>
        <taxon>Actinomycetota</taxon>
        <taxon>Actinomycetes</taxon>
        <taxon>Micrococcales</taxon>
        <taxon>Micrococcaceae</taxon>
        <taxon>Arthrobacter</taxon>
    </lineage>
</organism>
<dbReference type="SUPFAM" id="SSF51905">
    <property type="entry name" value="FAD/NAD(P)-binding domain"/>
    <property type="match status" value="1"/>
</dbReference>
<evidence type="ECO:0000313" key="8">
    <source>
        <dbReference type="Proteomes" id="UP000273807"/>
    </source>
</evidence>
<dbReference type="PRINTS" id="PR00411">
    <property type="entry name" value="PNDRDTASEI"/>
</dbReference>
<keyword evidence="2" id="KW-0285">Flavoprotein</keyword>
<dbReference type="Gene3D" id="3.50.50.60">
    <property type="entry name" value="FAD/NAD(P)-binding domain"/>
    <property type="match status" value="2"/>
</dbReference>
<dbReference type="InterPro" id="IPR016156">
    <property type="entry name" value="FAD/NAD-linked_Rdtase_dimer_sf"/>
</dbReference>
<dbReference type="EMBL" id="RBED01000131">
    <property type="protein sequence ID" value="RNL50805.1"/>
    <property type="molecule type" value="Genomic_DNA"/>
</dbReference>
<protein>
    <submittedName>
        <fullName evidence="7">NAD(P)/FAD-dependent oxidoreductase</fullName>
    </submittedName>
</protein>
<feature type="domain" description="Reductase C-terminal" evidence="6">
    <location>
        <begin position="323"/>
        <end position="411"/>
    </location>
</feature>
<keyword evidence="4" id="KW-0560">Oxidoreductase</keyword>
<comment type="cofactor">
    <cofactor evidence="1">
        <name>FAD</name>
        <dbReference type="ChEBI" id="CHEBI:57692"/>
    </cofactor>
</comment>
<keyword evidence="3" id="KW-0274">FAD</keyword>
<evidence type="ECO:0000256" key="1">
    <source>
        <dbReference type="ARBA" id="ARBA00001974"/>
    </source>
</evidence>
<dbReference type="PRINTS" id="PR00368">
    <property type="entry name" value="FADPNR"/>
</dbReference>
<dbReference type="PANTHER" id="PTHR43557">
    <property type="entry name" value="APOPTOSIS-INDUCING FACTOR 1"/>
    <property type="match status" value="1"/>
</dbReference>
<dbReference type="InterPro" id="IPR028202">
    <property type="entry name" value="Reductase_C"/>
</dbReference>
<dbReference type="Gene3D" id="3.30.390.30">
    <property type="match status" value="1"/>
</dbReference>
<dbReference type="OrthoDB" id="1145at2"/>
<dbReference type="Pfam" id="PF07992">
    <property type="entry name" value="Pyr_redox_2"/>
    <property type="match status" value="1"/>
</dbReference>
<dbReference type="GO" id="GO:0005737">
    <property type="term" value="C:cytoplasm"/>
    <property type="evidence" value="ECO:0007669"/>
    <property type="project" value="TreeGrafter"/>
</dbReference>
<accession>A0A3N0BPN4</accession>
<dbReference type="InterPro" id="IPR023753">
    <property type="entry name" value="FAD/NAD-binding_dom"/>
</dbReference>
<dbReference type="InterPro" id="IPR050446">
    <property type="entry name" value="FAD-oxidoreductase/Apoptosis"/>
</dbReference>
<gene>
    <name evidence="7" type="ORF">D7003_16485</name>
</gene>
<dbReference type="InterPro" id="IPR036188">
    <property type="entry name" value="FAD/NAD-bd_sf"/>
</dbReference>